<sequence>MVAPVPHVLCLEKAGAALEGVEGTEDGAEHVRVVGLRFEPQQLVLCLGQQLA</sequence>
<proteinExistence type="predicted"/>
<reference evidence="1" key="1">
    <citation type="submission" date="2016-10" db="EMBL/GenBank/DDBJ databases">
        <title>Sequence of Gallionella enrichment culture.</title>
        <authorList>
            <person name="Poehlein A."/>
            <person name="Muehling M."/>
            <person name="Daniel R."/>
        </authorList>
    </citation>
    <scope>NUCLEOTIDE SEQUENCE</scope>
</reference>
<dbReference type="EMBL" id="MLJW01001421">
    <property type="protein sequence ID" value="OIQ78326.1"/>
    <property type="molecule type" value="Genomic_DNA"/>
</dbReference>
<comment type="caution">
    <text evidence="1">The sequence shown here is derived from an EMBL/GenBank/DDBJ whole genome shotgun (WGS) entry which is preliminary data.</text>
</comment>
<accession>A0A1J5Q3R7</accession>
<protein>
    <submittedName>
        <fullName evidence="1">Uncharacterized protein</fullName>
    </submittedName>
</protein>
<dbReference type="AlphaFoldDB" id="A0A1J5Q3R7"/>
<gene>
    <name evidence="1" type="ORF">GALL_399650</name>
</gene>
<evidence type="ECO:0000313" key="1">
    <source>
        <dbReference type="EMBL" id="OIQ78326.1"/>
    </source>
</evidence>
<name>A0A1J5Q3R7_9ZZZZ</name>
<organism evidence="1">
    <name type="scientific">mine drainage metagenome</name>
    <dbReference type="NCBI Taxonomy" id="410659"/>
    <lineage>
        <taxon>unclassified sequences</taxon>
        <taxon>metagenomes</taxon>
        <taxon>ecological metagenomes</taxon>
    </lineage>
</organism>